<dbReference type="OrthoDB" id="9786141at2"/>
<evidence type="ECO:0000259" key="1">
    <source>
        <dbReference type="Pfam" id="PF21906"/>
    </source>
</evidence>
<gene>
    <name evidence="2" type="ORF">BKA23_2036</name>
</gene>
<dbReference type="RefSeq" id="WP_145227621.1">
    <property type="nucleotide sequence ID" value="NZ_VIVQ01000001.1"/>
</dbReference>
<dbReference type="Pfam" id="PF21906">
    <property type="entry name" value="WHD_NrtR"/>
    <property type="match status" value="1"/>
</dbReference>
<dbReference type="InterPro" id="IPR015797">
    <property type="entry name" value="NUDIX_hydrolase-like_dom_sf"/>
</dbReference>
<dbReference type="EMBL" id="VIVQ01000001">
    <property type="protein sequence ID" value="TWE13207.1"/>
    <property type="molecule type" value="Genomic_DNA"/>
</dbReference>
<dbReference type="InterPro" id="IPR036388">
    <property type="entry name" value="WH-like_DNA-bd_sf"/>
</dbReference>
<organism evidence="2 3">
    <name type="scientific">Rudaeicoccus suwonensis</name>
    <dbReference type="NCBI Taxonomy" id="657409"/>
    <lineage>
        <taxon>Bacteria</taxon>
        <taxon>Bacillati</taxon>
        <taxon>Actinomycetota</taxon>
        <taxon>Actinomycetes</taxon>
        <taxon>Micrococcales</taxon>
        <taxon>Dermacoccaceae</taxon>
        <taxon>Rudaeicoccus</taxon>
    </lineage>
</organism>
<accession>A0A561EC92</accession>
<comment type="caution">
    <text evidence="2">The sequence shown here is derived from an EMBL/GenBank/DDBJ whole genome shotgun (WGS) entry which is preliminary data.</text>
</comment>
<dbReference type="InterPro" id="IPR036390">
    <property type="entry name" value="WH_DNA-bd_sf"/>
</dbReference>
<sequence>MPKLEAFPRPAVAVDLALLTVDDPVSTPALRVFIRDLNGEHHLLPGGFIRERSTIAQTVDWILEQKVGLSLPRGVTPRLLRVFDAPDRDDRTWAMSIAHSICLPTGMTQRVAGDWVAPQEVGKLRFDHNNIVDAAVAELRERYEFRGRSEDLISPDPDGFFGSEAFTLHQLRRVHEAVVGMPMHKDNFAKRMTPLLDPVLHRDGTPVLAQNLRGRPAALYRRRA</sequence>
<evidence type="ECO:0000313" key="2">
    <source>
        <dbReference type="EMBL" id="TWE13207.1"/>
    </source>
</evidence>
<dbReference type="Gene3D" id="3.90.79.10">
    <property type="entry name" value="Nucleoside Triphosphate Pyrophosphohydrolase"/>
    <property type="match status" value="1"/>
</dbReference>
<dbReference type="InterPro" id="IPR054105">
    <property type="entry name" value="WHD_NrtR"/>
</dbReference>
<dbReference type="SUPFAM" id="SSF46785">
    <property type="entry name" value="Winged helix' DNA-binding domain"/>
    <property type="match status" value="1"/>
</dbReference>
<dbReference type="SUPFAM" id="SSF55811">
    <property type="entry name" value="Nudix"/>
    <property type="match status" value="1"/>
</dbReference>
<keyword evidence="3" id="KW-1185">Reference proteome</keyword>
<protein>
    <recommendedName>
        <fullName evidence="1">NrtR DNA-binding winged helix domain-containing protein</fullName>
    </recommendedName>
</protein>
<reference evidence="2 3" key="1">
    <citation type="submission" date="2019-06" db="EMBL/GenBank/DDBJ databases">
        <title>Sequencing the genomes of 1000 actinobacteria strains.</title>
        <authorList>
            <person name="Klenk H.-P."/>
        </authorList>
    </citation>
    <scope>NUCLEOTIDE SEQUENCE [LARGE SCALE GENOMIC DNA]</scope>
    <source>
        <strain evidence="2 3">DSM 19560</strain>
    </source>
</reference>
<evidence type="ECO:0000313" key="3">
    <source>
        <dbReference type="Proteomes" id="UP000318297"/>
    </source>
</evidence>
<dbReference type="Gene3D" id="1.10.10.10">
    <property type="entry name" value="Winged helix-like DNA-binding domain superfamily/Winged helix DNA-binding domain"/>
    <property type="match status" value="1"/>
</dbReference>
<dbReference type="Proteomes" id="UP000318297">
    <property type="component" value="Unassembled WGS sequence"/>
</dbReference>
<name>A0A561EC92_9MICO</name>
<proteinExistence type="predicted"/>
<feature type="domain" description="NrtR DNA-binding winged helix" evidence="1">
    <location>
        <begin position="164"/>
        <end position="221"/>
    </location>
</feature>
<dbReference type="AlphaFoldDB" id="A0A561EC92"/>